<dbReference type="Pfam" id="PF02698">
    <property type="entry name" value="DUF218"/>
    <property type="match status" value="1"/>
</dbReference>
<dbReference type="RefSeq" id="WP_011391004.1">
    <property type="nucleotide sequence ID" value="NC_007643.1"/>
</dbReference>
<evidence type="ECO:0000313" key="3">
    <source>
        <dbReference type="EMBL" id="ABC24051.1"/>
    </source>
</evidence>
<proteinExistence type="predicted"/>
<sequence>MGKVARRLGLLALTAFGLWLAGLALFASTVLPSAIEDDQTTTDAIVVLTGGSERLPVGLDLLARGLGRKLFLSGVGVEVTLDDLRAAIVDVPENLRSRVVLGHAALDTVGNAEETAHWLATEHFTSLRLVTAAYHMPRSLVEFRAAMPDVRIIAHPVFPGSVKQQEWWMWKGTARLMAEEYSKFLVAWLRRTLSPVNVEALAAPLFPPPVGPSSSTPSPSSTGETR</sequence>
<name>Q2RP94_RHORT</name>
<dbReference type="GO" id="GO:0043164">
    <property type="term" value="P:Gram-negative-bacterium-type cell wall biogenesis"/>
    <property type="evidence" value="ECO:0007669"/>
    <property type="project" value="TreeGrafter"/>
</dbReference>
<dbReference type="CDD" id="cd06259">
    <property type="entry name" value="YdcF-like"/>
    <property type="match status" value="1"/>
</dbReference>
<dbReference type="PhylomeDB" id="Q2RP94"/>
<feature type="domain" description="DUF218" evidence="2">
    <location>
        <begin position="43"/>
        <end position="167"/>
    </location>
</feature>
<reference evidence="3 4" key="1">
    <citation type="journal article" date="2011" name="Stand. Genomic Sci.">
        <title>Complete genome sequence of Rhodospirillum rubrum type strain (S1).</title>
        <authorList>
            <person name="Munk A.C."/>
            <person name="Copeland A."/>
            <person name="Lucas S."/>
            <person name="Lapidus A."/>
            <person name="Del Rio T.G."/>
            <person name="Barry K."/>
            <person name="Detter J.C."/>
            <person name="Hammon N."/>
            <person name="Israni S."/>
            <person name="Pitluck S."/>
            <person name="Brettin T."/>
            <person name="Bruce D."/>
            <person name="Han C."/>
            <person name="Tapia R."/>
            <person name="Gilna P."/>
            <person name="Schmutz J."/>
            <person name="Larimer F."/>
            <person name="Land M."/>
            <person name="Kyrpides N.C."/>
            <person name="Mavromatis K."/>
            <person name="Richardson P."/>
            <person name="Rohde M."/>
            <person name="Goker M."/>
            <person name="Klenk H.P."/>
            <person name="Zhang Y."/>
            <person name="Roberts G.P."/>
            <person name="Reslewic S."/>
            <person name="Schwartz D.C."/>
        </authorList>
    </citation>
    <scope>NUCLEOTIDE SEQUENCE [LARGE SCALE GENOMIC DNA]</scope>
    <source>
        <strain evidence="4">ATCC 11170 / ATH 1.1.1 / DSM 467 / LMG 4362 / NCIMB 8255 / S1</strain>
    </source>
</reference>
<dbReference type="GO" id="GO:0005886">
    <property type="term" value="C:plasma membrane"/>
    <property type="evidence" value="ECO:0007669"/>
    <property type="project" value="TreeGrafter"/>
</dbReference>
<dbReference type="PATRIC" id="fig|269796.9.peg.3371"/>
<dbReference type="HOGENOM" id="CLU_080658_0_0_5"/>
<dbReference type="EnsemblBacteria" id="ABC24051">
    <property type="protein sequence ID" value="ABC24051"/>
    <property type="gene ID" value="Rru_A3256"/>
</dbReference>
<feature type="compositionally biased region" description="Low complexity" evidence="1">
    <location>
        <begin position="212"/>
        <end position="226"/>
    </location>
</feature>
<organism evidence="3 4">
    <name type="scientific">Rhodospirillum rubrum (strain ATCC 11170 / ATH 1.1.1 / DSM 467 / LMG 4362 / NCIMB 8255 / S1)</name>
    <dbReference type="NCBI Taxonomy" id="269796"/>
    <lineage>
        <taxon>Bacteria</taxon>
        <taxon>Pseudomonadati</taxon>
        <taxon>Pseudomonadota</taxon>
        <taxon>Alphaproteobacteria</taxon>
        <taxon>Rhodospirillales</taxon>
        <taxon>Rhodospirillaceae</taxon>
        <taxon>Rhodospirillum</taxon>
    </lineage>
</organism>
<accession>Q2RP94</accession>
<protein>
    <recommendedName>
        <fullName evidence="2">DUF218 domain-containing protein</fullName>
    </recommendedName>
</protein>
<keyword evidence="4" id="KW-1185">Reference proteome</keyword>
<evidence type="ECO:0000259" key="2">
    <source>
        <dbReference type="Pfam" id="PF02698"/>
    </source>
</evidence>
<gene>
    <name evidence="3" type="ordered locus">Rru_A3256</name>
</gene>
<feature type="region of interest" description="Disordered" evidence="1">
    <location>
        <begin position="207"/>
        <end position="226"/>
    </location>
</feature>
<dbReference type="EMBL" id="CP000230">
    <property type="protein sequence ID" value="ABC24051.1"/>
    <property type="molecule type" value="Genomic_DNA"/>
</dbReference>
<dbReference type="eggNOG" id="COG1434">
    <property type="taxonomic scope" value="Bacteria"/>
</dbReference>
<dbReference type="STRING" id="269796.Rru_A3256"/>
<dbReference type="GO" id="GO:0000270">
    <property type="term" value="P:peptidoglycan metabolic process"/>
    <property type="evidence" value="ECO:0007669"/>
    <property type="project" value="TreeGrafter"/>
</dbReference>
<dbReference type="Proteomes" id="UP000001929">
    <property type="component" value="Chromosome"/>
</dbReference>
<dbReference type="PANTHER" id="PTHR30336:SF4">
    <property type="entry name" value="ENVELOPE BIOGENESIS FACTOR ELYC"/>
    <property type="match status" value="1"/>
</dbReference>
<dbReference type="InterPro" id="IPR003848">
    <property type="entry name" value="DUF218"/>
</dbReference>
<dbReference type="PANTHER" id="PTHR30336">
    <property type="entry name" value="INNER MEMBRANE PROTEIN, PROBABLE PERMEASE"/>
    <property type="match status" value="1"/>
</dbReference>
<evidence type="ECO:0000313" key="4">
    <source>
        <dbReference type="Proteomes" id="UP000001929"/>
    </source>
</evidence>
<evidence type="ECO:0000256" key="1">
    <source>
        <dbReference type="SAM" id="MobiDB-lite"/>
    </source>
</evidence>
<dbReference type="InterPro" id="IPR051599">
    <property type="entry name" value="Cell_Envelope_Assoc"/>
</dbReference>
<dbReference type="AlphaFoldDB" id="Q2RP94"/>
<dbReference type="KEGG" id="rru:Rru_A3256"/>